<dbReference type="EMBL" id="HQ660129">
    <property type="protein sequence ID" value="AFH96008.1"/>
    <property type="molecule type" value="Viral_cRNA"/>
</dbReference>
<organism evidence="2 3">
    <name type="scientific">Ghana virus</name>
    <dbReference type="NCBI Taxonomy" id="2847089"/>
    <lineage>
        <taxon>Viruses</taxon>
        <taxon>Riboviria</taxon>
        <taxon>Orthornavirae</taxon>
        <taxon>Negarnaviricota</taxon>
        <taxon>Haploviricotina</taxon>
        <taxon>Monjiviricetes</taxon>
        <taxon>Mononegavirales</taxon>
        <taxon>Paramyxoviridae</taxon>
        <taxon>Orthoparamyxovirinae</taxon>
        <taxon>Henipavirus</taxon>
        <taxon>Henipavirus ghanaense</taxon>
    </lineage>
</organism>
<feature type="region of interest" description="Disordered" evidence="1">
    <location>
        <begin position="1"/>
        <end position="41"/>
    </location>
</feature>
<evidence type="ECO:0000313" key="2">
    <source>
        <dbReference type="EMBL" id="AFH96008.1"/>
    </source>
</evidence>
<gene>
    <name evidence="2" type="primary">C</name>
</gene>
<reference evidence="2 3" key="1">
    <citation type="journal article" date="2012" name="Nat. Commun.">
        <title>Bats host major mammalian paramyxoviruses.</title>
        <authorList>
            <person name="Drexler J.F."/>
            <person name="Corman V.M."/>
            <person name="Muller M.A."/>
            <person name="Maganga G.D."/>
            <person name="Vallo P."/>
            <person name="Binger T."/>
            <person name="Gloza-Rausch F."/>
            <person name="Rasche A."/>
            <person name="Yordanov S."/>
            <person name="Seebens A."/>
            <person name="Oppong S."/>
            <person name="Sarkodie Y.A."/>
            <person name="Pongombo C."/>
            <person name="Lukashev A.N."/>
            <person name="Schmidt-Chanasit J."/>
            <person name="Stocker A."/>
            <person name="Carneiro A.J."/>
            <person name="Erbar S."/>
            <person name="Maisner A."/>
            <person name="Fronhoffs F."/>
            <person name="Buettner R."/>
            <person name="Kalko E.K."/>
            <person name="Kruppa T."/>
            <person name="Franke C.R."/>
            <person name="Kallies R."/>
            <person name="Yandoko E.R."/>
            <person name="Herrler G."/>
            <person name="Reusken C."/>
            <person name="Hassanin A."/>
            <person name="Kruger D.H."/>
            <person name="Matthee S."/>
            <person name="Ulrich R.G."/>
            <person name="Leroy E.M."/>
            <person name="Drosten C."/>
        </authorList>
    </citation>
    <scope>NUCLEOTIDE SEQUENCE [LARGE SCALE GENOMIC DNA]</scope>
    <source>
        <strain evidence="2">BatPV/Eid_hel/GH-M74a/GHA/2009</strain>
    </source>
</reference>
<sequence length="162" mass="18839">MASKLLNSFRKIRMRSKRPMEDPKFKSQEPEKEQQPGSSLFGVRIQDPKEIEWLEWINKIQLRDEMTMADPILLPEMERLEKAVPIISHGPAGEMIYSWVQWYKTLRSMIMELNYPTLEGLNQLLDAGVLTRAEHQIGKEVLRVISTICPTYQVVGKILETI</sequence>
<evidence type="ECO:0000313" key="3">
    <source>
        <dbReference type="Proteomes" id="UP000106895"/>
    </source>
</evidence>
<evidence type="ECO:0008006" key="4">
    <source>
        <dbReference type="Google" id="ProtNLM"/>
    </source>
</evidence>
<proteinExistence type="predicted"/>
<protein>
    <recommendedName>
        <fullName evidence="4">C protein</fullName>
    </recommendedName>
</protein>
<feature type="compositionally biased region" description="Basic and acidic residues" evidence="1">
    <location>
        <begin position="18"/>
        <end position="34"/>
    </location>
</feature>
<dbReference type="Pfam" id="PF16821">
    <property type="entry name" value="C_Hendra"/>
    <property type="match status" value="1"/>
</dbReference>
<name>I0E090_9MONO</name>
<dbReference type="GeneID" id="20712667"/>
<accession>I0E090</accession>
<evidence type="ECO:0000256" key="1">
    <source>
        <dbReference type="SAM" id="MobiDB-lite"/>
    </source>
</evidence>
<dbReference type="InterPro" id="IPR031812">
    <property type="entry name" value="C_Hendra"/>
</dbReference>
<dbReference type="KEGG" id="vg:20712667"/>
<dbReference type="Proteomes" id="UP000106895">
    <property type="component" value="Segment"/>
</dbReference>
<dbReference type="RefSeq" id="YP_009091835.1">
    <property type="nucleotide sequence ID" value="NC_025256.1"/>
</dbReference>
<keyword evidence="3" id="KW-1185">Reference proteome</keyword>